<organism evidence="7 8">
    <name type="scientific">Acinetobacter bereziniae NIPH 3</name>
    <dbReference type="NCBI Taxonomy" id="1217651"/>
    <lineage>
        <taxon>Bacteria</taxon>
        <taxon>Pseudomonadati</taxon>
        <taxon>Pseudomonadota</taxon>
        <taxon>Gammaproteobacteria</taxon>
        <taxon>Moraxellales</taxon>
        <taxon>Moraxellaceae</taxon>
        <taxon>Acinetobacter</taxon>
    </lineage>
</organism>
<dbReference type="PANTHER" id="PTHR33420:SF12">
    <property type="entry name" value="FIMBRIN-LIKE PROTEIN FIMI-RELATED"/>
    <property type="match status" value="1"/>
</dbReference>
<reference evidence="7 8" key="1">
    <citation type="submission" date="2013-02" db="EMBL/GenBank/DDBJ databases">
        <title>The Genome Sequence of Acinetobacter bereziniae NIPH 3.</title>
        <authorList>
            <consortium name="The Broad Institute Genome Sequencing Platform"/>
            <consortium name="The Broad Institute Genome Sequencing Center for Infectious Disease"/>
            <person name="Cerqueira G."/>
            <person name="Feldgarden M."/>
            <person name="Courvalin P."/>
            <person name="Perichon B."/>
            <person name="Grillot-Courvalin C."/>
            <person name="Clermont D."/>
            <person name="Rocha E."/>
            <person name="Yoon E.-J."/>
            <person name="Nemec A."/>
            <person name="Walker B."/>
            <person name="Young S.K."/>
            <person name="Zeng Q."/>
            <person name="Gargeya S."/>
            <person name="Fitzgerald M."/>
            <person name="Haas B."/>
            <person name="Abouelleil A."/>
            <person name="Alvarado L."/>
            <person name="Arachchi H.M."/>
            <person name="Berlin A.M."/>
            <person name="Chapman S.B."/>
            <person name="Dewar J."/>
            <person name="Goldberg J."/>
            <person name="Griggs A."/>
            <person name="Gujja S."/>
            <person name="Hansen M."/>
            <person name="Howarth C."/>
            <person name="Imamovic A."/>
            <person name="Larimer J."/>
            <person name="McCowan C."/>
            <person name="Murphy C."/>
            <person name="Neiman D."/>
            <person name="Pearson M."/>
            <person name="Priest M."/>
            <person name="Roberts A."/>
            <person name="Saif S."/>
            <person name="Shea T."/>
            <person name="Sisk P."/>
            <person name="Sykes S."/>
            <person name="Wortman J."/>
            <person name="Nusbaum C."/>
            <person name="Birren B."/>
        </authorList>
    </citation>
    <scope>NUCLEOTIDE SEQUENCE [LARGE SCALE GENOMIC DNA]</scope>
    <source>
        <strain evidence="7 8">NIPH 3</strain>
    </source>
</reference>
<evidence type="ECO:0000313" key="7">
    <source>
        <dbReference type="EMBL" id="ENV22721.1"/>
    </source>
</evidence>
<evidence type="ECO:0000256" key="3">
    <source>
        <dbReference type="ARBA" id="ARBA00022729"/>
    </source>
</evidence>
<proteinExistence type="inferred from homology"/>
<sequence length="189" mass="18596">MGFTMKLSTLGLIAISTLGASASALAAAVEVKGGTVNFAGDLVNAACAVSTGSANQTVALGQIRTASFTKAGDKTTAVPFEIKLVDCDPAIQATAAIAFQGNAVGGTTGANLLAVSAADSNGTAAKNVGIEIADHTAKALGLTGAVFSTAKSLIAGDNTLQFSARYVSTDATTSPGQANASATFTVKYE</sequence>
<keyword evidence="4" id="KW-0281">Fimbrium</keyword>
<dbReference type="NCBIfam" id="NF011741">
    <property type="entry name" value="PRK15194.1"/>
    <property type="match status" value="1"/>
</dbReference>
<evidence type="ECO:0000259" key="6">
    <source>
        <dbReference type="Pfam" id="PF00419"/>
    </source>
</evidence>
<dbReference type="GO" id="GO:0009289">
    <property type="term" value="C:pilus"/>
    <property type="evidence" value="ECO:0007669"/>
    <property type="project" value="UniProtKB-SubCell"/>
</dbReference>
<feature type="chain" id="PRO_5004135878" description="Fimbrial-type adhesion domain-containing protein" evidence="5">
    <location>
        <begin position="27"/>
        <end position="189"/>
    </location>
</feature>
<dbReference type="Gene3D" id="2.60.40.1090">
    <property type="entry name" value="Fimbrial-type adhesion domain"/>
    <property type="match status" value="1"/>
</dbReference>
<keyword evidence="3 5" id="KW-0732">Signal</keyword>
<dbReference type="InterPro" id="IPR050263">
    <property type="entry name" value="Bact_Fimbrial_Adh_Pro"/>
</dbReference>
<comment type="caution">
    <text evidence="7">The sequence shown here is derived from an EMBL/GenBank/DDBJ whole genome shotgun (WGS) entry which is preliminary data.</text>
</comment>
<feature type="domain" description="Fimbrial-type adhesion" evidence="6">
    <location>
        <begin position="37"/>
        <end position="189"/>
    </location>
</feature>
<evidence type="ECO:0000256" key="5">
    <source>
        <dbReference type="SAM" id="SignalP"/>
    </source>
</evidence>
<evidence type="ECO:0000313" key="8">
    <source>
        <dbReference type="Proteomes" id="UP000013270"/>
    </source>
</evidence>
<dbReference type="PANTHER" id="PTHR33420">
    <property type="entry name" value="FIMBRIAL SUBUNIT ELFA-RELATED"/>
    <property type="match status" value="1"/>
</dbReference>
<feature type="signal peptide" evidence="5">
    <location>
        <begin position="1"/>
        <end position="26"/>
    </location>
</feature>
<accession>N8XEI4</accession>
<dbReference type="InterPro" id="IPR000259">
    <property type="entry name" value="Adhesion_dom_fimbrial"/>
</dbReference>
<dbReference type="Proteomes" id="UP000013270">
    <property type="component" value="Unassembled WGS sequence"/>
</dbReference>
<comment type="subcellular location">
    <subcellularLocation>
        <location evidence="1">Fimbrium</location>
    </subcellularLocation>
</comment>
<dbReference type="GO" id="GO:0043709">
    <property type="term" value="P:cell adhesion involved in single-species biofilm formation"/>
    <property type="evidence" value="ECO:0007669"/>
    <property type="project" value="TreeGrafter"/>
</dbReference>
<evidence type="ECO:0000256" key="2">
    <source>
        <dbReference type="ARBA" id="ARBA00006671"/>
    </source>
</evidence>
<dbReference type="Pfam" id="PF00419">
    <property type="entry name" value="Fimbrial"/>
    <property type="match status" value="1"/>
</dbReference>
<comment type="similarity">
    <text evidence="2">Belongs to the fimbrial protein family.</text>
</comment>
<dbReference type="AlphaFoldDB" id="N8XEI4"/>
<protein>
    <recommendedName>
        <fullName evidence="6">Fimbrial-type adhesion domain-containing protein</fullName>
    </recommendedName>
</protein>
<evidence type="ECO:0000256" key="4">
    <source>
        <dbReference type="ARBA" id="ARBA00023263"/>
    </source>
</evidence>
<dbReference type="EMBL" id="APPK01000025">
    <property type="protein sequence ID" value="ENV22721.1"/>
    <property type="molecule type" value="Genomic_DNA"/>
</dbReference>
<dbReference type="InterPro" id="IPR008966">
    <property type="entry name" value="Adhesion_dom_sf"/>
</dbReference>
<evidence type="ECO:0000256" key="1">
    <source>
        <dbReference type="ARBA" id="ARBA00004561"/>
    </source>
</evidence>
<dbReference type="InterPro" id="IPR036937">
    <property type="entry name" value="Adhesion_dom_fimbrial_sf"/>
</dbReference>
<dbReference type="HOGENOM" id="CLU_088965_0_0_6"/>
<dbReference type="SUPFAM" id="SSF49401">
    <property type="entry name" value="Bacterial adhesins"/>
    <property type="match status" value="1"/>
</dbReference>
<dbReference type="PATRIC" id="fig|1217651.3.peg.1311"/>
<name>N8XEI4_ACIBZ</name>
<gene>
    <name evidence="7" type="ORF">F963_01337</name>
</gene>